<feature type="region of interest" description="Disordered" evidence="1">
    <location>
        <begin position="683"/>
        <end position="702"/>
    </location>
</feature>
<feature type="transmembrane region" description="Helical" evidence="2">
    <location>
        <begin position="709"/>
        <end position="738"/>
    </location>
</feature>
<protein>
    <recommendedName>
        <fullName evidence="5">Heterokaryon incompatibility domain-containing protein</fullName>
    </recommendedName>
</protein>
<keyword evidence="2" id="KW-0812">Transmembrane</keyword>
<reference evidence="3 4" key="1">
    <citation type="journal article" date="2024" name="IMA Fungus">
        <title>Apiospora arundinis, a panoply of carbohydrate-active enzymes and secondary metabolites.</title>
        <authorList>
            <person name="Sorensen T."/>
            <person name="Petersen C."/>
            <person name="Muurmann A.T."/>
            <person name="Christiansen J.V."/>
            <person name="Brundto M.L."/>
            <person name="Overgaard C.K."/>
            <person name="Boysen A.T."/>
            <person name="Wollenberg R.D."/>
            <person name="Larsen T.O."/>
            <person name="Sorensen J.L."/>
            <person name="Nielsen K.L."/>
            <person name="Sondergaard T.E."/>
        </authorList>
    </citation>
    <scope>NUCLEOTIDE SEQUENCE [LARGE SCALE GENOMIC DNA]</scope>
    <source>
        <strain evidence="3 4">AAU 773</strain>
    </source>
</reference>
<feature type="compositionally biased region" description="Basic and acidic residues" evidence="1">
    <location>
        <begin position="182"/>
        <end position="192"/>
    </location>
</feature>
<evidence type="ECO:0000256" key="1">
    <source>
        <dbReference type="SAM" id="MobiDB-lite"/>
    </source>
</evidence>
<feature type="compositionally biased region" description="Polar residues" evidence="1">
    <location>
        <begin position="237"/>
        <end position="250"/>
    </location>
</feature>
<name>A0ABR2IV09_9PEZI</name>
<dbReference type="EMBL" id="JAPCWZ010000004">
    <property type="protein sequence ID" value="KAK8868426.1"/>
    <property type="molecule type" value="Genomic_DNA"/>
</dbReference>
<evidence type="ECO:0000313" key="3">
    <source>
        <dbReference type="EMBL" id="KAK8868426.1"/>
    </source>
</evidence>
<feature type="region of interest" description="Disordered" evidence="1">
    <location>
        <begin position="170"/>
        <end position="192"/>
    </location>
</feature>
<proteinExistence type="predicted"/>
<keyword evidence="2" id="KW-1133">Transmembrane helix</keyword>
<feature type="region of interest" description="Disordered" evidence="1">
    <location>
        <begin position="237"/>
        <end position="264"/>
    </location>
</feature>
<evidence type="ECO:0000256" key="2">
    <source>
        <dbReference type="SAM" id="Phobius"/>
    </source>
</evidence>
<dbReference type="Proteomes" id="UP001390339">
    <property type="component" value="Unassembled WGS sequence"/>
</dbReference>
<accession>A0ABR2IV09</accession>
<keyword evidence="2" id="KW-0472">Membrane</keyword>
<feature type="transmembrane region" description="Helical" evidence="2">
    <location>
        <begin position="648"/>
        <end position="668"/>
    </location>
</feature>
<evidence type="ECO:0008006" key="5">
    <source>
        <dbReference type="Google" id="ProtNLM"/>
    </source>
</evidence>
<keyword evidence="4" id="KW-1185">Reference proteome</keyword>
<evidence type="ECO:0000313" key="4">
    <source>
        <dbReference type="Proteomes" id="UP001390339"/>
    </source>
</evidence>
<organism evidence="3 4">
    <name type="scientific">Apiospora arundinis</name>
    <dbReference type="NCBI Taxonomy" id="335852"/>
    <lineage>
        <taxon>Eukaryota</taxon>
        <taxon>Fungi</taxon>
        <taxon>Dikarya</taxon>
        <taxon>Ascomycota</taxon>
        <taxon>Pezizomycotina</taxon>
        <taxon>Sordariomycetes</taxon>
        <taxon>Xylariomycetidae</taxon>
        <taxon>Amphisphaeriales</taxon>
        <taxon>Apiosporaceae</taxon>
        <taxon>Apiospora</taxon>
    </lineage>
</organism>
<sequence>MTTGSFKHYDAFGRLLKIHQQEFDEEKYLKPSSGKLVPLVVQQATTKTIKSDTTHSPLTRLSQWAHSYSLASCLTLIPFLSRAAIQTLERGGTVGTGTWRRSGRLRKQISPVITLAQWAYSSPWAWIPSCFLLLFALLRPDDIGGTPRYGGYYDPVRAFDRQYATVARNRKEGRHQTAKCSGDSKRDDGEYRRFIPQGPRDIEMGAMTPFTSTTTLVRTASQSDSDSGMFPFRQTNAVVSSTTQDSNTTRVADPDEENLLERSPGPSYLCFLTYDKGGEPIGYETRRVDDWVREHGDHSETEFVFLSYTRAQFNLFTAELLDKMEVWDMETRKAYLHIGKFNRATLEKYGMEAAQQAGKRAFWWDVECIKNADNSTSNTVDNPEVYTICDVVRAAHSMVILVGPSDESKTHWAKRPYRQEDLDQWLAESSKTYDLGTLAQWMQDWGSRLWTFPEILLISPGNPVKVCAIGGPSPPEAWAKRNFASRSVWADATHVRQLIDHYESTIHLKPLELLSLALECFPGRKAHKRHDGDSAYAMMGLLRRRPMVDVTDSEFTAFARLSLANNSESLLERLICLQPLELGKPWHYQKDFWGSKLWDIEPRCQIAGIADHETVILDGAYGATIQWDAMRKVYFFIRPTLRRTVSRWLLRGIPLWLATVISWLFLIAEGVANLNASDPQREAEFDETLKQQGPPPSTTNPPGATPAQIWLLLCVMFLLLGTIVLSLAAPAMILNLYVGKFWDTQASFVGMEGVPADLGLIEEYLFGSNCGRLQWNMAGSMLSRHKESEANETEACIGLPPLMHHQDDNQVHGYGSQSNSQSNNNNNPILRTFTVIDTFSMTAIAFQAARPPTAVIVCGREGGMQRAALCSYDWKRNTFSREQVVRLKTTVLDRMSRMERFRFSLKRRCDSSGSSKQTAPP</sequence>
<gene>
    <name evidence="3" type="ORF">PGQ11_007004</name>
</gene>
<comment type="caution">
    <text evidence="3">The sequence shown here is derived from an EMBL/GenBank/DDBJ whole genome shotgun (WGS) entry which is preliminary data.</text>
</comment>